<feature type="coiled-coil region" evidence="1">
    <location>
        <begin position="304"/>
        <end position="347"/>
    </location>
</feature>
<evidence type="ECO:0000256" key="1">
    <source>
        <dbReference type="SAM" id="Coils"/>
    </source>
</evidence>
<evidence type="ECO:0000313" key="2">
    <source>
        <dbReference type="EMBL" id="DAE15540.1"/>
    </source>
</evidence>
<dbReference type="EMBL" id="BK015607">
    <property type="protein sequence ID" value="DAE15540.1"/>
    <property type="molecule type" value="Genomic_DNA"/>
</dbReference>
<proteinExistence type="predicted"/>
<feature type="coiled-coil region" evidence="1">
    <location>
        <begin position="202"/>
        <end position="265"/>
    </location>
</feature>
<protein>
    <submittedName>
        <fullName evidence="2">Minor tail protein</fullName>
    </submittedName>
</protein>
<dbReference type="PANTHER" id="PTHR37813">
    <property type="entry name" value="FELS-2 PROPHAGE PROTEIN"/>
    <property type="match status" value="1"/>
</dbReference>
<dbReference type="PANTHER" id="PTHR37813:SF1">
    <property type="entry name" value="FELS-2 PROPHAGE PROTEIN"/>
    <property type="match status" value="1"/>
</dbReference>
<sequence>MQQPLFRYGRGCNCMASNADGSIVIDTELDNEGFERGSDKLLSAINSLVNKIDNIGESVKQSFSGMVSVLQGIARNTEGIYSLMASNGQQAAEANREVTATQAEMAQTTAQATQQVQQQGQAISGLASKSGSAVSSVSGLEREVNSLSANMQSISQSAELGFNNGKAVISFDAKLTAMQQKLDASKQKLVEFGNTKIPTEDFTWLEQNIAKAEAQLNSYIEKQIQMENSGTSKRSSRWKNLQAQIEQTTLMLETYKSELADLESSGEAFTLGSDTQQYAQMQQSLQNTEAVLQRNRSLIDSEAIAQARLNVLAAQEQVARAQTTEQQKKALAQLQQAQAQLREAAAASSNSGAEAPSSETTTGWQRFGSILKTVASKAAKVTATLAKMSFHAVAAGAKKAASAMRSFAGQSRNTDASAKSLVRTLRSLKNMMISRLKYSFISSIMEYTKNGIQSLAKFSSSFDKSMSNIINSTKQLGGNLAVSMGNLISAVEPVITKIINLLSTAITYINAFFALLSGKKTMTVAKKSTDSYAASVGGAAEKQKELNRQVYGFDELNKRNKESSSGSGGSGSGGGGGVNYEEVPIDSILPESVQNFFQKLKDAITAGNWYEVGQIIADGLNTGMQIVDDWINNTFRPMGVKWARIIATVLNGLVDKYKWELLGKTIADGLNAAFDIANTFLTTFHFEDLGIGVGRAINSFFKYTEWNLIGETIANGIMAAVNFAYGIIETVDFLAIGTHIADMLNSAIKTADFSRIGATIGGALRGAIQAAFGFIEGTHFEDICEKIKEAAQSFLDQMNAVDPRTKMNGWQELGTALADAANGIVQMFESLPWGEIAKGIGQTISTFLSKSDIEVKLALGALIITKIASVLLGSAVAKGIGQALGGKILGSLGEAWPSLGGKLKGALSSLGTSLSAFATTDVLAASAGQIGAAILSGLFIGGEIGKLIDNHVIGPLIEALGGDEVTAELYKNFHWFGEGGFLDEMWDGSDTFLGNVQTWGDALRMMFSDAWSGIKSGALTAWSGIKSGLSGAWEGIKTAASGAWSGISSAVSGAWSGVKSGVSGVAENVKTGLANTWSNVKSTASSAWGNVKTTVTTQFTNAKATLSSTASNIKSNLSSAWSNVKSNTSSAWSNVKSTISTQFTNVKATLSSTASNIKSNLSSTWSNVKSNATQSWSSLKSSVSSTFTNLKSSLTGTAGNIKSSISSTWSSVKSTASSKWSDIKSTVSSKWSSLKETLKAHDWTSIGTNLVSGLKSGISNAWSSLTTSVGNLCSGLLNKCKSVFGIHSPSKKMAEIGAYLDAGMQQGIENNQGKVLSTAKNLASAVTEGMTPNSPEIDVSSAETVNGISLIADRLSDIAGQFRAIADMLASMGGLVIPEIATGSVVPYKTKIDTSATDAVNSDYIKESFSDFDELLSELIRQTKINGDLIRKKNLNIDISALERAITKQKRGHDLNFGGA</sequence>
<dbReference type="SUPFAM" id="SSF58113">
    <property type="entry name" value="Apolipoprotein A-I"/>
    <property type="match status" value="1"/>
</dbReference>
<keyword evidence="1" id="KW-0175">Coiled coil</keyword>
<reference evidence="2" key="1">
    <citation type="journal article" date="2021" name="Proc. Natl. Acad. Sci. U.S.A.">
        <title>A Catalog of Tens of Thousands of Viruses from Human Metagenomes Reveals Hidden Associations with Chronic Diseases.</title>
        <authorList>
            <person name="Tisza M.J."/>
            <person name="Buck C.B."/>
        </authorList>
    </citation>
    <scope>NUCLEOTIDE SEQUENCE</scope>
    <source>
        <strain evidence="2">Ctm8X17</strain>
    </source>
</reference>
<dbReference type="Gene3D" id="1.20.120.20">
    <property type="entry name" value="Apolipoprotein"/>
    <property type="match status" value="2"/>
</dbReference>
<dbReference type="Gene3D" id="1.10.287.700">
    <property type="entry name" value="Helix hairpin bin"/>
    <property type="match status" value="1"/>
</dbReference>
<accession>A0A8S5QAK5</accession>
<organism evidence="2">
    <name type="scientific">Myoviridae sp. ctm8X17</name>
    <dbReference type="NCBI Taxonomy" id="2825168"/>
    <lineage>
        <taxon>Viruses</taxon>
        <taxon>Duplodnaviria</taxon>
        <taxon>Heunggongvirae</taxon>
        <taxon>Uroviricota</taxon>
        <taxon>Caudoviricetes</taxon>
    </lineage>
</organism>
<name>A0A8S5QAK5_9CAUD</name>